<dbReference type="InterPro" id="IPR000055">
    <property type="entry name" value="Restrct_endonuc_typeI_TRD"/>
</dbReference>
<dbReference type="PANTHER" id="PTHR43140">
    <property type="entry name" value="TYPE-1 RESTRICTION ENZYME ECOKI SPECIFICITY PROTEIN"/>
    <property type="match status" value="1"/>
</dbReference>
<dbReference type="KEGG" id="ppr:PBPRA0883"/>
<evidence type="ECO:0000313" key="6">
    <source>
        <dbReference type="Proteomes" id="UP000000593"/>
    </source>
</evidence>
<dbReference type="STRING" id="298386.PBPRA0883"/>
<evidence type="ECO:0000256" key="2">
    <source>
        <dbReference type="ARBA" id="ARBA00022747"/>
    </source>
</evidence>
<dbReference type="Gene3D" id="3.90.220.20">
    <property type="entry name" value="DNA methylase specificity domains"/>
    <property type="match status" value="2"/>
</dbReference>
<keyword evidence="6" id="KW-1185">Reference proteome</keyword>
<evidence type="ECO:0000313" key="5">
    <source>
        <dbReference type="EMBL" id="CAG19295.1"/>
    </source>
</evidence>
<protein>
    <submittedName>
        <fullName evidence="5">Hypothetical type I restriction-modification system specificity determinant</fullName>
    </submittedName>
</protein>
<dbReference type="Pfam" id="PF01420">
    <property type="entry name" value="Methylase_S"/>
    <property type="match status" value="1"/>
</dbReference>
<dbReference type="eggNOG" id="COG0732">
    <property type="taxonomic scope" value="Bacteria"/>
</dbReference>
<sequence>MSSVAMMPKYEAYNESGVEWIGNIPEHWNITKAKYLFNEVDERSVTGHEELLSVSHITGVTPRSEKNVSMFMAEDYSGSKTCQADDIVFNTMWAWMGALGVSERSGIVSPSYGVFRQKFTNTFNAKYLEYLLKTPKYIEHYNKVSTGLHSSRLRFYGHMFFDMKMGYPHIDEQNGIIKFLDNKTNKIDEAAAIKEKQISLLKERKQIIIQQAVTRGLNPDVPMRDSGVDWIGEIPDHWCSEPIKYSLKGIIDCEHKTAPFVDKKEFFVVRTSNVKQGKLVIEDAKYTNEYGYKEWTSRGVPFPGDILLTREAPAGEACLVPDDRKLCLGQRMVWLKVDRTRLLPEFALSLIYSSVVRTYIDFLSAGSTVLHFNMADIKNIPVILPPINEQAILVTHIKKHSDKIDKAIELEQQQISKLKEYKSILINSAVTGKIKVV</sequence>
<evidence type="ECO:0000256" key="3">
    <source>
        <dbReference type="ARBA" id="ARBA00023125"/>
    </source>
</evidence>
<accession>Q6LTT0</accession>
<dbReference type="GO" id="GO:0009307">
    <property type="term" value="P:DNA restriction-modification system"/>
    <property type="evidence" value="ECO:0007669"/>
    <property type="project" value="UniProtKB-KW"/>
</dbReference>
<dbReference type="InterPro" id="IPR051212">
    <property type="entry name" value="Type-I_RE_S_subunit"/>
</dbReference>
<dbReference type="HOGENOM" id="CLU_021095_1_1_6"/>
<reference evidence="6" key="1">
    <citation type="journal article" date="2005" name="Science">
        <title>Life at depth: Photobacterium profundum genome sequence and expression analysis.</title>
        <authorList>
            <person name="Vezzi A."/>
            <person name="Campanaro S."/>
            <person name="D'Angelo M."/>
            <person name="Simonato F."/>
            <person name="Vitulo N."/>
            <person name="Lauro F.M."/>
            <person name="Cestaro A."/>
            <person name="Malacrida G."/>
            <person name="Simionati B."/>
            <person name="Cannata N."/>
            <person name="Romualdi C."/>
            <person name="Bartlett D.H."/>
            <person name="Valle G."/>
        </authorList>
    </citation>
    <scope>NUCLEOTIDE SEQUENCE [LARGE SCALE GENOMIC DNA]</scope>
    <source>
        <strain evidence="6">ATCC BAA-1253 / SS9</strain>
    </source>
</reference>
<dbReference type="InterPro" id="IPR044946">
    <property type="entry name" value="Restrct_endonuc_typeI_TRD_sf"/>
</dbReference>
<dbReference type="AlphaFoldDB" id="Q6LTT0"/>
<dbReference type="REBASE" id="10280">
    <property type="entry name" value="S.PprORF882P"/>
</dbReference>
<keyword evidence="2" id="KW-0680">Restriction system</keyword>
<keyword evidence="3" id="KW-0238">DNA-binding</keyword>
<feature type="domain" description="Type I restriction modification DNA specificity" evidence="4">
    <location>
        <begin position="290"/>
        <end position="419"/>
    </location>
</feature>
<dbReference type="SUPFAM" id="SSF116734">
    <property type="entry name" value="DNA methylase specificity domain"/>
    <property type="match status" value="2"/>
</dbReference>
<dbReference type="Gene3D" id="1.10.287.1120">
    <property type="entry name" value="Bipartite methylase S protein"/>
    <property type="match status" value="1"/>
</dbReference>
<name>Q6LTT0_PHOPR</name>
<proteinExistence type="inferred from homology"/>
<evidence type="ECO:0000259" key="4">
    <source>
        <dbReference type="Pfam" id="PF01420"/>
    </source>
</evidence>
<dbReference type="GO" id="GO:0003677">
    <property type="term" value="F:DNA binding"/>
    <property type="evidence" value="ECO:0007669"/>
    <property type="project" value="UniProtKB-KW"/>
</dbReference>
<comment type="similarity">
    <text evidence="1">Belongs to the type-I restriction system S methylase family.</text>
</comment>
<evidence type="ECO:0000256" key="1">
    <source>
        <dbReference type="ARBA" id="ARBA00010923"/>
    </source>
</evidence>
<organism evidence="5 6">
    <name type="scientific">Photobacterium profundum (strain SS9)</name>
    <dbReference type="NCBI Taxonomy" id="298386"/>
    <lineage>
        <taxon>Bacteria</taxon>
        <taxon>Pseudomonadati</taxon>
        <taxon>Pseudomonadota</taxon>
        <taxon>Gammaproteobacteria</taxon>
        <taxon>Vibrionales</taxon>
        <taxon>Vibrionaceae</taxon>
        <taxon>Photobacterium</taxon>
    </lineage>
</organism>
<dbReference type="EMBL" id="CR378665">
    <property type="protein sequence ID" value="CAG19295.1"/>
    <property type="molecule type" value="Genomic_DNA"/>
</dbReference>
<dbReference type="PANTHER" id="PTHR43140:SF1">
    <property type="entry name" value="TYPE I RESTRICTION ENZYME ECOKI SPECIFICITY SUBUNIT"/>
    <property type="match status" value="1"/>
</dbReference>
<dbReference type="Proteomes" id="UP000000593">
    <property type="component" value="Chromosome 1"/>
</dbReference>
<gene>
    <name evidence="5" type="primary">XF2722</name>
    <name evidence="5" type="ordered locus">PBPRA0883</name>
</gene>